<reference evidence="9" key="1">
    <citation type="journal article" date="2015" name="Proc. Natl. Acad. Sci. U.S.A.">
        <title>Networks of energetic and metabolic interactions define dynamics in microbial communities.</title>
        <authorList>
            <person name="Embree M."/>
            <person name="Liu J.K."/>
            <person name="Al-Bassam M.M."/>
            <person name="Zengler K."/>
        </authorList>
    </citation>
    <scope>NUCLEOTIDE SEQUENCE</scope>
</reference>
<organism evidence="9">
    <name type="scientific">hydrocarbon metagenome</name>
    <dbReference type="NCBI Taxonomy" id="938273"/>
    <lineage>
        <taxon>unclassified sequences</taxon>
        <taxon>metagenomes</taxon>
        <taxon>ecological metagenomes</taxon>
    </lineage>
</organism>
<dbReference type="Pfam" id="PF00133">
    <property type="entry name" value="tRNA-synt_1"/>
    <property type="match status" value="1"/>
</dbReference>
<dbReference type="SUPFAM" id="SSF52374">
    <property type="entry name" value="Nucleotidylyl transferase"/>
    <property type="match status" value="1"/>
</dbReference>
<feature type="domain" description="Aminoacyl-tRNA synthetase class Ia" evidence="8">
    <location>
        <begin position="2"/>
        <end position="76"/>
    </location>
</feature>
<dbReference type="AlphaFoldDB" id="A0A0W8FQA6"/>
<dbReference type="InterPro" id="IPR014729">
    <property type="entry name" value="Rossmann-like_a/b/a_fold"/>
</dbReference>
<evidence type="ECO:0000256" key="1">
    <source>
        <dbReference type="ARBA" id="ARBA00005594"/>
    </source>
</evidence>
<evidence type="ECO:0000256" key="5">
    <source>
        <dbReference type="ARBA" id="ARBA00022840"/>
    </source>
</evidence>
<keyword evidence="7 9" id="KW-0030">Aminoacyl-tRNA synthetase</keyword>
<dbReference type="PANTHER" id="PTHR43740">
    <property type="entry name" value="LEUCYL-TRNA SYNTHETASE"/>
    <property type="match status" value="1"/>
</dbReference>
<dbReference type="GO" id="GO:0004823">
    <property type="term" value="F:leucine-tRNA ligase activity"/>
    <property type="evidence" value="ECO:0007669"/>
    <property type="project" value="UniProtKB-EC"/>
</dbReference>
<dbReference type="InterPro" id="IPR001412">
    <property type="entry name" value="aa-tRNA-synth_I_CS"/>
</dbReference>
<comment type="similarity">
    <text evidence="1">Belongs to the class-I aminoacyl-tRNA synthetase family.</text>
</comment>
<dbReference type="PROSITE" id="PS00178">
    <property type="entry name" value="AA_TRNA_LIGASE_I"/>
    <property type="match status" value="1"/>
</dbReference>
<name>A0A0W8FQA6_9ZZZZ</name>
<gene>
    <name evidence="9" type="ORF">ASZ90_007097</name>
</gene>
<dbReference type="EC" id="6.1.1.4" evidence="2"/>
<proteinExistence type="inferred from homology"/>
<dbReference type="GO" id="GO:0005524">
    <property type="term" value="F:ATP binding"/>
    <property type="evidence" value="ECO:0007669"/>
    <property type="project" value="UniProtKB-KW"/>
</dbReference>
<dbReference type="GO" id="GO:0006429">
    <property type="term" value="P:leucyl-tRNA aminoacylation"/>
    <property type="evidence" value="ECO:0007669"/>
    <property type="project" value="InterPro"/>
</dbReference>
<evidence type="ECO:0000256" key="7">
    <source>
        <dbReference type="ARBA" id="ARBA00023146"/>
    </source>
</evidence>
<evidence type="ECO:0000256" key="2">
    <source>
        <dbReference type="ARBA" id="ARBA00013164"/>
    </source>
</evidence>
<dbReference type="GO" id="GO:0005829">
    <property type="term" value="C:cytosol"/>
    <property type="evidence" value="ECO:0007669"/>
    <property type="project" value="TreeGrafter"/>
</dbReference>
<dbReference type="EMBL" id="LNQE01000920">
    <property type="protein sequence ID" value="KUG23103.1"/>
    <property type="molecule type" value="Genomic_DNA"/>
</dbReference>
<dbReference type="InterPro" id="IPR002302">
    <property type="entry name" value="Leu-tRNA-ligase"/>
</dbReference>
<dbReference type="PANTHER" id="PTHR43740:SF2">
    <property type="entry name" value="LEUCINE--TRNA LIGASE, MITOCHONDRIAL"/>
    <property type="match status" value="1"/>
</dbReference>
<keyword evidence="5" id="KW-0067">ATP-binding</keyword>
<sequence length="99" mass="11628">MAEKWEDEKAFKVTEDLQKKKYYLLEMFPYPSGKIHIGHVRNYTIGDVVARYKRMKGFNILHLMGWDDFGLPAENAAIEQVEDGQCWRCSTEVQEKVLD</sequence>
<dbReference type="InterPro" id="IPR002300">
    <property type="entry name" value="aa-tRNA-synth_Ia"/>
</dbReference>
<protein>
    <recommendedName>
        <fullName evidence="2">leucine--tRNA ligase</fullName>
        <ecNumber evidence="2">6.1.1.4</ecNumber>
    </recommendedName>
</protein>
<dbReference type="Gene3D" id="3.40.50.620">
    <property type="entry name" value="HUPs"/>
    <property type="match status" value="1"/>
</dbReference>
<evidence type="ECO:0000256" key="6">
    <source>
        <dbReference type="ARBA" id="ARBA00022917"/>
    </source>
</evidence>
<evidence type="ECO:0000313" key="9">
    <source>
        <dbReference type="EMBL" id="KUG23103.1"/>
    </source>
</evidence>
<keyword evidence="6" id="KW-0648">Protein biosynthesis</keyword>
<keyword evidence="4" id="KW-0547">Nucleotide-binding</keyword>
<keyword evidence="3 9" id="KW-0436">Ligase</keyword>
<evidence type="ECO:0000256" key="3">
    <source>
        <dbReference type="ARBA" id="ARBA00022598"/>
    </source>
</evidence>
<evidence type="ECO:0000259" key="8">
    <source>
        <dbReference type="Pfam" id="PF00133"/>
    </source>
</evidence>
<comment type="caution">
    <text evidence="9">The sequence shown here is derived from an EMBL/GenBank/DDBJ whole genome shotgun (WGS) entry which is preliminary data.</text>
</comment>
<evidence type="ECO:0000256" key="4">
    <source>
        <dbReference type="ARBA" id="ARBA00022741"/>
    </source>
</evidence>
<accession>A0A0W8FQA6</accession>